<gene>
    <name evidence="1" type="ORF">MP11Mi_23490</name>
</gene>
<proteinExistence type="predicted"/>
<organism evidence="1">
    <name type="scientific">Gordonia sp. MP11Mi</name>
    <dbReference type="NCBI Taxonomy" id="3022769"/>
    <lineage>
        <taxon>Bacteria</taxon>
        <taxon>Bacillati</taxon>
        <taxon>Actinomycetota</taxon>
        <taxon>Actinomycetes</taxon>
        <taxon>Mycobacteriales</taxon>
        <taxon>Gordoniaceae</taxon>
        <taxon>Gordonia</taxon>
    </lineage>
</organism>
<name>A0AA97CYF5_9ACTN</name>
<dbReference type="RefSeq" id="WP_420039081.1">
    <property type="nucleotide sequence ID" value="NZ_CP128986.1"/>
</dbReference>
<dbReference type="EMBL" id="CP128986">
    <property type="protein sequence ID" value="WOC13248.1"/>
    <property type="molecule type" value="Genomic_DNA"/>
</dbReference>
<dbReference type="AlphaFoldDB" id="A0AA97CYF5"/>
<evidence type="ECO:0000313" key="1">
    <source>
        <dbReference type="EMBL" id="WOC13248.1"/>
    </source>
</evidence>
<reference evidence="1" key="1">
    <citation type="submission" date="2023-06" db="EMBL/GenBank/DDBJ databases">
        <title>Gordonia sp. nov. and Pseudochrobactrum sp. nov., two species isolated from the burying beetle Nicrophorus vespilloides.</title>
        <authorList>
            <person name="Poehlein A."/>
            <person name="Guzman J."/>
            <person name="Daniel R."/>
            <person name="Vilcinskas A."/>
        </authorList>
    </citation>
    <scope>NUCLEOTIDE SEQUENCE</scope>
    <source>
        <strain evidence="1">MP11Mi</strain>
    </source>
</reference>
<accession>A0AA97CYF5</accession>
<sequence length="98" mass="10808">MSVQMIRFHTSLGRRAAVIEQIEAFFTGMHAAAPQQMQYIALQANDEPVFILVLELPDGVQNPLPSIPAAAAFRSWLPTYTDDHPAPRPCTVVGRYSA</sequence>
<protein>
    <submittedName>
        <fullName evidence="1">Uncharacterized protein</fullName>
    </submittedName>
</protein>